<proteinExistence type="predicted"/>
<protein>
    <submittedName>
        <fullName evidence="3">Methyltransferase domain-containing protein</fullName>
    </submittedName>
</protein>
<evidence type="ECO:0000313" key="3">
    <source>
        <dbReference type="EMBL" id="SDJ73388.1"/>
    </source>
</evidence>
<dbReference type="STRING" id="426701.SAMN04488098_100334"/>
<keyword evidence="3" id="KW-0489">Methyltransferase</keyword>
<dbReference type="OrthoDB" id="9811589at2"/>
<name>A0A1G8W504_9LACT</name>
<reference evidence="4" key="1">
    <citation type="submission" date="2016-10" db="EMBL/GenBank/DDBJ databases">
        <authorList>
            <person name="Varghese N."/>
            <person name="Submissions S."/>
        </authorList>
    </citation>
    <scope>NUCLEOTIDE SEQUENCE [LARGE SCALE GENOMIC DNA]</scope>
    <source>
        <strain evidence="4">DSM 19181</strain>
    </source>
</reference>
<dbReference type="PANTHER" id="PTHR43861">
    <property type="entry name" value="TRANS-ACONITATE 2-METHYLTRANSFERASE-RELATED"/>
    <property type="match status" value="1"/>
</dbReference>
<dbReference type="Pfam" id="PF13649">
    <property type="entry name" value="Methyltransf_25"/>
    <property type="match status" value="1"/>
</dbReference>
<evidence type="ECO:0000256" key="1">
    <source>
        <dbReference type="ARBA" id="ARBA00022679"/>
    </source>
</evidence>
<dbReference type="Gene3D" id="3.40.50.150">
    <property type="entry name" value="Vaccinia Virus protein VP39"/>
    <property type="match status" value="1"/>
</dbReference>
<dbReference type="AlphaFoldDB" id="A0A1G8W504"/>
<dbReference type="GO" id="GO:0008168">
    <property type="term" value="F:methyltransferase activity"/>
    <property type="evidence" value="ECO:0007669"/>
    <property type="project" value="UniProtKB-KW"/>
</dbReference>
<dbReference type="Gene3D" id="2.20.25.110">
    <property type="entry name" value="S-adenosyl-L-methionine-dependent methyltransferases"/>
    <property type="match status" value="1"/>
</dbReference>
<dbReference type="RefSeq" id="WP_091264605.1">
    <property type="nucleotide sequence ID" value="NZ_FNFK01000003.1"/>
</dbReference>
<dbReference type="GO" id="GO:0032259">
    <property type="term" value="P:methylation"/>
    <property type="evidence" value="ECO:0007669"/>
    <property type="project" value="UniProtKB-KW"/>
</dbReference>
<dbReference type="InterPro" id="IPR041698">
    <property type="entry name" value="Methyltransf_25"/>
</dbReference>
<dbReference type="InterPro" id="IPR029063">
    <property type="entry name" value="SAM-dependent_MTases_sf"/>
</dbReference>
<evidence type="ECO:0000313" key="4">
    <source>
        <dbReference type="Proteomes" id="UP000199433"/>
    </source>
</evidence>
<dbReference type="EMBL" id="FNFK01000003">
    <property type="protein sequence ID" value="SDJ73388.1"/>
    <property type="molecule type" value="Genomic_DNA"/>
</dbReference>
<evidence type="ECO:0000259" key="2">
    <source>
        <dbReference type="Pfam" id="PF13649"/>
    </source>
</evidence>
<sequence>MSYNWFAKVYDQLMDDSLYGKWLEYTKKHVSENRTMLELGCGTGILGIMLKESGYDLTGLDLSEEMLSLAYDRQTESKVFFPLLQGDMKELSELPQYDSVICYSDALCYMEDEASLAKVFKEVYSVLSDEGVFLFDVHSLHKMELFQEFSFHAEVDDIVFLWDSYEGEHEGSVDHHLTFFVETDEGRYERFEEVHSERTYPVEVYIQLLKKAGFRTVDLTADFTDTVESDSERWFFEVRK</sequence>
<keyword evidence="1 3" id="KW-0808">Transferase</keyword>
<dbReference type="CDD" id="cd02440">
    <property type="entry name" value="AdoMet_MTases"/>
    <property type="match status" value="1"/>
</dbReference>
<dbReference type="SUPFAM" id="SSF53335">
    <property type="entry name" value="S-adenosyl-L-methionine-dependent methyltransferases"/>
    <property type="match status" value="1"/>
</dbReference>
<feature type="domain" description="Methyltransferase" evidence="2">
    <location>
        <begin position="37"/>
        <end position="131"/>
    </location>
</feature>
<organism evidence="3 4">
    <name type="scientific">Alkalibacterium thalassium</name>
    <dbReference type="NCBI Taxonomy" id="426701"/>
    <lineage>
        <taxon>Bacteria</taxon>
        <taxon>Bacillati</taxon>
        <taxon>Bacillota</taxon>
        <taxon>Bacilli</taxon>
        <taxon>Lactobacillales</taxon>
        <taxon>Carnobacteriaceae</taxon>
        <taxon>Alkalibacterium</taxon>
    </lineage>
</organism>
<keyword evidence="4" id="KW-1185">Reference proteome</keyword>
<gene>
    <name evidence="3" type="ORF">SAMN04488098_100334</name>
</gene>
<dbReference type="Proteomes" id="UP000199433">
    <property type="component" value="Unassembled WGS sequence"/>
</dbReference>
<accession>A0A1G8W504</accession>